<dbReference type="PANTHER" id="PTHR46623">
    <property type="entry name" value="CARBOXYMETHYLENEBUTENOLIDASE-RELATED"/>
    <property type="match status" value="1"/>
</dbReference>
<dbReference type="Pfam" id="PF01738">
    <property type="entry name" value="DLH"/>
    <property type="match status" value="1"/>
</dbReference>
<accession>A0A1I1H737</accession>
<name>A0A1I1H737_9ACTN</name>
<evidence type="ECO:0000256" key="1">
    <source>
        <dbReference type="SAM" id="MobiDB-lite"/>
    </source>
</evidence>
<dbReference type="Gene3D" id="3.40.50.1820">
    <property type="entry name" value="alpha/beta hydrolase"/>
    <property type="match status" value="1"/>
</dbReference>
<dbReference type="InterPro" id="IPR051049">
    <property type="entry name" value="Dienelactone_hydrolase-like"/>
</dbReference>
<evidence type="ECO:0000313" key="3">
    <source>
        <dbReference type="EMBL" id="SFC19631.1"/>
    </source>
</evidence>
<evidence type="ECO:0000259" key="2">
    <source>
        <dbReference type="Pfam" id="PF01738"/>
    </source>
</evidence>
<dbReference type="STRING" id="910347.SAMN05421773_102275"/>
<dbReference type="GO" id="GO:0016787">
    <property type="term" value="F:hydrolase activity"/>
    <property type="evidence" value="ECO:0007669"/>
    <property type="project" value="InterPro"/>
</dbReference>
<dbReference type="EMBL" id="FOLM01000002">
    <property type="protein sequence ID" value="SFC19631.1"/>
    <property type="molecule type" value="Genomic_DNA"/>
</dbReference>
<proteinExistence type="predicted"/>
<feature type="region of interest" description="Disordered" evidence="1">
    <location>
        <begin position="29"/>
        <end position="55"/>
    </location>
</feature>
<dbReference type="OrthoDB" id="188362at2"/>
<feature type="domain" description="Dienelactone hydrolase" evidence="2">
    <location>
        <begin position="62"/>
        <end position="261"/>
    </location>
</feature>
<reference evidence="3 4" key="1">
    <citation type="submission" date="2016-10" db="EMBL/GenBank/DDBJ databases">
        <authorList>
            <person name="de Groot N.N."/>
        </authorList>
    </citation>
    <scope>NUCLEOTIDE SEQUENCE [LARGE SCALE GENOMIC DNA]</scope>
    <source>
        <strain evidence="3 4">CGMCC 4.5739</strain>
    </source>
</reference>
<dbReference type="AlphaFoldDB" id="A0A1I1H737"/>
<dbReference type="SUPFAM" id="SSF53474">
    <property type="entry name" value="alpha/beta-Hydrolases"/>
    <property type="match status" value="1"/>
</dbReference>
<dbReference type="RefSeq" id="WP_093837582.1">
    <property type="nucleotide sequence ID" value="NZ_FOLM01000002.1"/>
</dbReference>
<dbReference type="InterPro" id="IPR029058">
    <property type="entry name" value="AB_hydrolase_fold"/>
</dbReference>
<dbReference type="Proteomes" id="UP000199207">
    <property type="component" value="Unassembled WGS sequence"/>
</dbReference>
<sequence length="270" mass="28577">MCHERWSGGAEDARRYATPVALATEDGREMPGWTFRPFGPPGDGSGGGSGDGSGAGGRGTCLVVPDIYGPSPFYAELARLLAAEGYTATLVDYFFREGPLAERTREAAFRRRAGLDERRALRDLSAAVGRLGAGAPRTAVIGFCLAGQFALDLAAMRRDLATVSFYGFPEGVSGEVAVAAPRPVDLAGEITGPVLACWGTRDYIPLPVIQRFEKAMRDAGTDYTQLLLDGAGHGFLQGLVEEREDSAAARRAWLETLDFLAGAGLTGRAS</sequence>
<evidence type="ECO:0000313" key="4">
    <source>
        <dbReference type="Proteomes" id="UP000199207"/>
    </source>
</evidence>
<keyword evidence="4" id="KW-1185">Reference proteome</keyword>
<dbReference type="PANTHER" id="PTHR46623:SF6">
    <property type="entry name" value="ALPHA_BETA-HYDROLASES SUPERFAMILY PROTEIN"/>
    <property type="match status" value="1"/>
</dbReference>
<protein>
    <submittedName>
        <fullName evidence="3">Carboxymethylenebutenolidase</fullName>
    </submittedName>
</protein>
<feature type="compositionally biased region" description="Gly residues" evidence="1">
    <location>
        <begin position="41"/>
        <end position="55"/>
    </location>
</feature>
<gene>
    <name evidence="3" type="ORF">SAMN05421773_102275</name>
</gene>
<organism evidence="3 4">
    <name type="scientific">Streptomyces aidingensis</name>
    <dbReference type="NCBI Taxonomy" id="910347"/>
    <lineage>
        <taxon>Bacteria</taxon>
        <taxon>Bacillati</taxon>
        <taxon>Actinomycetota</taxon>
        <taxon>Actinomycetes</taxon>
        <taxon>Kitasatosporales</taxon>
        <taxon>Streptomycetaceae</taxon>
        <taxon>Streptomyces</taxon>
    </lineage>
</organism>
<dbReference type="InterPro" id="IPR002925">
    <property type="entry name" value="Dienelactn_hydro"/>
</dbReference>